<feature type="transmembrane region" description="Helical" evidence="1">
    <location>
        <begin position="79"/>
        <end position="99"/>
    </location>
</feature>
<comment type="caution">
    <text evidence="2">The sequence shown here is derived from an EMBL/GenBank/DDBJ whole genome shotgun (WGS) entry which is preliminary data.</text>
</comment>
<keyword evidence="3" id="KW-1185">Reference proteome</keyword>
<evidence type="ECO:0008006" key="4">
    <source>
        <dbReference type="Google" id="ProtNLM"/>
    </source>
</evidence>
<feature type="transmembrane region" description="Helical" evidence="1">
    <location>
        <begin position="111"/>
        <end position="130"/>
    </location>
</feature>
<reference evidence="2 3" key="1">
    <citation type="submission" date="2021-01" db="EMBL/GenBank/DDBJ databases">
        <title>Genome public.</title>
        <authorList>
            <person name="Liu C."/>
            <person name="Sun Q."/>
        </authorList>
    </citation>
    <scope>NUCLEOTIDE SEQUENCE [LARGE SCALE GENOMIC DNA]</scope>
    <source>
        <strain evidence="2 3">YIM B02515</strain>
    </source>
</reference>
<keyword evidence="1" id="KW-0812">Transmembrane</keyword>
<proteinExistence type="predicted"/>
<evidence type="ECO:0000313" key="2">
    <source>
        <dbReference type="EMBL" id="MBL4937765.1"/>
    </source>
</evidence>
<evidence type="ECO:0000313" key="3">
    <source>
        <dbReference type="Proteomes" id="UP000632377"/>
    </source>
</evidence>
<gene>
    <name evidence="2" type="ORF">JK636_18835</name>
</gene>
<name>A0ABS1TEP8_9CLOT</name>
<accession>A0ABS1TEP8</accession>
<dbReference type="EMBL" id="JAESWC010000018">
    <property type="protein sequence ID" value="MBL4937765.1"/>
    <property type="molecule type" value="Genomic_DNA"/>
</dbReference>
<feature type="transmembrane region" description="Helical" evidence="1">
    <location>
        <begin position="41"/>
        <end position="67"/>
    </location>
</feature>
<sequence>MNPYRIFFIIGIFLSAGVGIWHFFVPSIYKWHKYIPDVPKWLWVAINWCNIFFSISLTGLSIILLIFQREVFNKEIVAISFYSLLLFIWFSRVIITIFYNWGHDLVWKFQLIVPISIFLILFLPLFDILAA</sequence>
<keyword evidence="1" id="KW-0472">Membrane</keyword>
<feature type="transmembrane region" description="Helical" evidence="1">
    <location>
        <begin position="7"/>
        <end position="29"/>
    </location>
</feature>
<dbReference type="RefSeq" id="WP_202750515.1">
    <property type="nucleotide sequence ID" value="NZ_JAESWC010000018.1"/>
</dbReference>
<dbReference type="Proteomes" id="UP000632377">
    <property type="component" value="Unassembled WGS sequence"/>
</dbReference>
<protein>
    <recommendedName>
        <fullName evidence="4">DUF1761 domain-containing protein</fullName>
    </recommendedName>
</protein>
<keyword evidence="1" id="KW-1133">Transmembrane helix</keyword>
<evidence type="ECO:0000256" key="1">
    <source>
        <dbReference type="SAM" id="Phobius"/>
    </source>
</evidence>
<organism evidence="2 3">
    <name type="scientific">Clostridium rhizosphaerae</name>
    <dbReference type="NCBI Taxonomy" id="2803861"/>
    <lineage>
        <taxon>Bacteria</taxon>
        <taxon>Bacillati</taxon>
        <taxon>Bacillota</taxon>
        <taxon>Clostridia</taxon>
        <taxon>Eubacteriales</taxon>
        <taxon>Clostridiaceae</taxon>
        <taxon>Clostridium</taxon>
    </lineage>
</organism>